<dbReference type="OrthoDB" id="3383453at2"/>
<feature type="compositionally biased region" description="Pro residues" evidence="1">
    <location>
        <begin position="31"/>
        <end position="42"/>
    </location>
</feature>
<feature type="region of interest" description="Disordered" evidence="1">
    <location>
        <begin position="85"/>
        <end position="124"/>
    </location>
</feature>
<evidence type="ECO:0008006" key="5">
    <source>
        <dbReference type="Google" id="ProtNLM"/>
    </source>
</evidence>
<evidence type="ECO:0000313" key="4">
    <source>
        <dbReference type="Proteomes" id="UP000239209"/>
    </source>
</evidence>
<organism evidence="3 4">
    <name type="scientific">Pseudosporangium ferrugineum</name>
    <dbReference type="NCBI Taxonomy" id="439699"/>
    <lineage>
        <taxon>Bacteria</taxon>
        <taxon>Bacillati</taxon>
        <taxon>Actinomycetota</taxon>
        <taxon>Actinomycetes</taxon>
        <taxon>Micromonosporales</taxon>
        <taxon>Micromonosporaceae</taxon>
        <taxon>Pseudosporangium</taxon>
    </lineage>
</organism>
<reference evidence="3 4" key="1">
    <citation type="submission" date="2018-03" db="EMBL/GenBank/DDBJ databases">
        <title>Genomic Encyclopedia of Archaeal and Bacterial Type Strains, Phase II (KMG-II): from individual species to whole genera.</title>
        <authorList>
            <person name="Goeker M."/>
        </authorList>
    </citation>
    <scope>NUCLEOTIDE SEQUENCE [LARGE SCALE GENOMIC DNA]</scope>
    <source>
        <strain evidence="3 4">DSM 45348</strain>
    </source>
</reference>
<feature type="region of interest" description="Disordered" evidence="1">
    <location>
        <begin position="1"/>
        <end position="51"/>
    </location>
</feature>
<comment type="caution">
    <text evidence="3">The sequence shown here is derived from an EMBL/GenBank/DDBJ whole genome shotgun (WGS) entry which is preliminary data.</text>
</comment>
<evidence type="ECO:0000256" key="2">
    <source>
        <dbReference type="SAM" id="Phobius"/>
    </source>
</evidence>
<dbReference type="Proteomes" id="UP000239209">
    <property type="component" value="Unassembled WGS sequence"/>
</dbReference>
<feature type="transmembrane region" description="Helical" evidence="2">
    <location>
        <begin position="167"/>
        <end position="191"/>
    </location>
</feature>
<dbReference type="RefSeq" id="WP_106127525.1">
    <property type="nucleotide sequence ID" value="NZ_PVZG01000007.1"/>
</dbReference>
<proteinExistence type="predicted"/>
<gene>
    <name evidence="3" type="ORF">CLV70_107241</name>
</gene>
<keyword evidence="4" id="KW-1185">Reference proteome</keyword>
<sequence>MTQPQGGSGRPSSIAGAEAPESDYLGAAPPEAAPPAAAPPAGQPTEQPTEQIATITDATVYAATTGEFPAIMDDTAETVEGEVVWHQPPPSEPFHAKHEKPGEWHTHPPDHLAHEHSPPAEVQPGVQHDLPTEAIPLSMLPQPWQVPFDPQHTETAAEPPRRRRTGLWVALALVVTLLLFGGGTVSALLLLRNADSGKGSPDPATAVDRFLTAVYTQQDATAAGDYVCREARDEDKIKTRVDQIKGYANEYQAPSFRWSEPAVSGQDDEKATVAVDLTMTTDDEKSADQQLTFTVIRKTGWLVCDVTG</sequence>
<dbReference type="EMBL" id="PVZG01000007">
    <property type="protein sequence ID" value="PRY28936.1"/>
    <property type="molecule type" value="Genomic_DNA"/>
</dbReference>
<feature type="compositionally biased region" description="Basic and acidic residues" evidence="1">
    <location>
        <begin position="94"/>
        <end position="118"/>
    </location>
</feature>
<keyword evidence="2" id="KW-1133">Transmembrane helix</keyword>
<accession>A0A2T0S697</accession>
<keyword evidence="2" id="KW-0812">Transmembrane</keyword>
<evidence type="ECO:0000256" key="1">
    <source>
        <dbReference type="SAM" id="MobiDB-lite"/>
    </source>
</evidence>
<dbReference type="AlphaFoldDB" id="A0A2T0S697"/>
<protein>
    <recommendedName>
        <fullName evidence="5">Ig-like domain-containing protein</fullName>
    </recommendedName>
</protein>
<name>A0A2T0S697_9ACTN</name>
<keyword evidence="2" id="KW-0472">Membrane</keyword>
<evidence type="ECO:0000313" key="3">
    <source>
        <dbReference type="EMBL" id="PRY28936.1"/>
    </source>
</evidence>